<feature type="repeat" description="ANK" evidence="3">
    <location>
        <begin position="156"/>
        <end position="188"/>
    </location>
</feature>
<dbReference type="Pfam" id="PF12796">
    <property type="entry name" value="Ank_2"/>
    <property type="match status" value="1"/>
</dbReference>
<reference evidence="5 6" key="1">
    <citation type="journal article" date="2019" name="Genome Biol. Evol.">
        <title>Whole-Genome Sequencing of the Giant Devil Catfish, Bagarius yarrelli.</title>
        <authorList>
            <person name="Jiang W."/>
            <person name="Lv Y."/>
            <person name="Cheng L."/>
            <person name="Yang K."/>
            <person name="Chao B."/>
            <person name="Wang X."/>
            <person name="Li Y."/>
            <person name="Pan X."/>
            <person name="You X."/>
            <person name="Zhang Y."/>
            <person name="Yang J."/>
            <person name="Li J."/>
            <person name="Zhang X."/>
            <person name="Liu S."/>
            <person name="Sun C."/>
            <person name="Yang J."/>
            <person name="Shi Q."/>
        </authorList>
    </citation>
    <scope>NUCLEOTIDE SEQUENCE [LARGE SCALE GENOMIC DNA]</scope>
    <source>
        <strain evidence="5">JWS20170419001</strain>
        <tissue evidence="5">Muscle</tissue>
    </source>
</reference>
<evidence type="ECO:0000256" key="1">
    <source>
        <dbReference type="ARBA" id="ARBA00022737"/>
    </source>
</evidence>
<feature type="repeat" description="ANK" evidence="3">
    <location>
        <begin position="191"/>
        <end position="223"/>
    </location>
</feature>
<dbReference type="OrthoDB" id="10057496at2759"/>
<evidence type="ECO:0000256" key="3">
    <source>
        <dbReference type="PROSITE-ProRule" id="PRU00023"/>
    </source>
</evidence>
<evidence type="ECO:0000256" key="4">
    <source>
        <dbReference type="SAM" id="MobiDB-lite"/>
    </source>
</evidence>
<dbReference type="Proteomes" id="UP000319801">
    <property type="component" value="Unassembled WGS sequence"/>
</dbReference>
<dbReference type="InterPro" id="IPR036770">
    <property type="entry name" value="Ankyrin_rpt-contain_sf"/>
</dbReference>
<sequence length="479" mass="54577">METSKCSSSDEEEKEDFYYAGDDDDTYDSLYLVRDDDEDDSDVVYQEFEELDFFQLPDSKSIVSDDSFYPPDSSVTCQGSPTPEGPTPLTFFMACCRNNAIMVKMMIRQRVSEKEVREVDKNNRTGLIVACYQGYVEIVIALSQCPYVDVNWQDSEGNTALMTAAQAGHIMITNFLLNYYAGVDIELRNCFGFTAVMKAAMQGCADCVRALMMSGADIKVRDYGRKMTPLEWSLLTGRYKTARMMQRLIARPCAEQFCDSFCMEWPKLSQLVSQAKEPPPCWRQLLEHMCGTFNPRMRTEPLEEGVLHYMVRLTTALASPLVATACSTVCPGSPPCVGKHRPAVSDILQGNDKRVEDPQNPKNFKRLFKSDCMALLFNEQKQYVSMPLPRLPDVVLASRMKLHRNSLLPLHMIRRRTVCPAIGVPRICLSKAPPPTYTPERKQCGSKDSQYLQLPKWKYKTLKEEMKKQNNRLCIIKKR</sequence>
<comment type="caution">
    <text evidence="5">The sequence shown here is derived from an EMBL/GenBank/DDBJ whole genome shotgun (WGS) entry which is preliminary data.</text>
</comment>
<dbReference type="PROSITE" id="PS50297">
    <property type="entry name" value="ANK_REP_REGION"/>
    <property type="match status" value="2"/>
</dbReference>
<dbReference type="EMBL" id="VCAZ01000021">
    <property type="protein sequence ID" value="TSK82183.1"/>
    <property type="molecule type" value="Genomic_DNA"/>
</dbReference>
<dbReference type="PANTHER" id="PTHR24173">
    <property type="entry name" value="ANKYRIN REPEAT CONTAINING"/>
    <property type="match status" value="1"/>
</dbReference>
<name>A0A556TVB4_BAGYA</name>
<dbReference type="PROSITE" id="PS50088">
    <property type="entry name" value="ANK_REPEAT"/>
    <property type="match status" value="2"/>
</dbReference>
<protein>
    <submittedName>
        <fullName evidence="5">Ankyrin repeat domain-containing protein 33B</fullName>
    </submittedName>
</protein>
<evidence type="ECO:0000256" key="2">
    <source>
        <dbReference type="ARBA" id="ARBA00023043"/>
    </source>
</evidence>
<keyword evidence="2 3" id="KW-0040">ANK repeat</keyword>
<feature type="region of interest" description="Disordered" evidence="4">
    <location>
        <begin position="1"/>
        <end position="24"/>
    </location>
</feature>
<proteinExistence type="predicted"/>
<accession>A0A556TVB4</accession>
<dbReference type="InterPro" id="IPR002110">
    <property type="entry name" value="Ankyrin_rpt"/>
</dbReference>
<evidence type="ECO:0000313" key="6">
    <source>
        <dbReference type="Proteomes" id="UP000319801"/>
    </source>
</evidence>
<dbReference type="SMART" id="SM00248">
    <property type="entry name" value="ANK"/>
    <property type="match status" value="5"/>
</dbReference>
<dbReference type="PANTHER" id="PTHR24173:SF91">
    <property type="entry name" value="ANKYRIN REPEAT DOMAIN-CONTAINING PROTEIN 33B"/>
    <property type="match status" value="1"/>
</dbReference>
<keyword evidence="1" id="KW-0677">Repeat</keyword>
<dbReference type="Gene3D" id="1.25.40.20">
    <property type="entry name" value="Ankyrin repeat-containing domain"/>
    <property type="match status" value="1"/>
</dbReference>
<keyword evidence="6" id="KW-1185">Reference proteome</keyword>
<gene>
    <name evidence="5" type="ORF">Baya_5079</name>
</gene>
<dbReference type="AlphaFoldDB" id="A0A556TVB4"/>
<dbReference type="SUPFAM" id="SSF48403">
    <property type="entry name" value="Ankyrin repeat"/>
    <property type="match status" value="1"/>
</dbReference>
<organism evidence="5 6">
    <name type="scientific">Bagarius yarrelli</name>
    <name type="common">Goonch</name>
    <name type="synonym">Bagrus yarrelli</name>
    <dbReference type="NCBI Taxonomy" id="175774"/>
    <lineage>
        <taxon>Eukaryota</taxon>
        <taxon>Metazoa</taxon>
        <taxon>Chordata</taxon>
        <taxon>Craniata</taxon>
        <taxon>Vertebrata</taxon>
        <taxon>Euteleostomi</taxon>
        <taxon>Actinopterygii</taxon>
        <taxon>Neopterygii</taxon>
        <taxon>Teleostei</taxon>
        <taxon>Ostariophysi</taxon>
        <taxon>Siluriformes</taxon>
        <taxon>Sisoridae</taxon>
        <taxon>Sisorinae</taxon>
        <taxon>Bagarius</taxon>
    </lineage>
</organism>
<feature type="compositionally biased region" description="Acidic residues" evidence="4">
    <location>
        <begin position="9"/>
        <end position="24"/>
    </location>
</feature>
<evidence type="ECO:0000313" key="5">
    <source>
        <dbReference type="EMBL" id="TSK82183.1"/>
    </source>
</evidence>